<evidence type="ECO:0000256" key="1">
    <source>
        <dbReference type="SAM" id="Phobius"/>
    </source>
</evidence>
<protein>
    <submittedName>
        <fullName evidence="3">DUF4179 domain-containing protein</fullName>
    </submittedName>
</protein>
<dbReference type="InterPro" id="IPR025436">
    <property type="entry name" value="DUF4179"/>
</dbReference>
<feature type="transmembrane region" description="Helical" evidence="1">
    <location>
        <begin position="51"/>
        <end position="72"/>
    </location>
</feature>
<keyword evidence="1" id="KW-0812">Transmembrane</keyword>
<dbReference type="EMBL" id="CP134050">
    <property type="protein sequence ID" value="WNC13569.1"/>
    <property type="molecule type" value="Genomic_DNA"/>
</dbReference>
<organism evidence="3 4">
    <name type="scientific">Brevibacillus brevis</name>
    <name type="common">Bacillus brevis</name>
    <dbReference type="NCBI Taxonomy" id="1393"/>
    <lineage>
        <taxon>Bacteria</taxon>
        <taxon>Bacillati</taxon>
        <taxon>Bacillota</taxon>
        <taxon>Bacilli</taxon>
        <taxon>Bacillales</taxon>
        <taxon>Paenibacillaceae</taxon>
        <taxon>Brevibacillus</taxon>
    </lineage>
</organism>
<dbReference type="RefSeq" id="WP_310765113.1">
    <property type="nucleotide sequence ID" value="NZ_CP134050.1"/>
</dbReference>
<gene>
    <name evidence="3" type="ORF">RGB73_23175</name>
</gene>
<sequence length="353" mass="39556">MNESQMDKELRQFAKNAIVDVPARFSAGIDHVLDSLPPQPMRKNRSTRKNYWLMPVACLFLGVFLLIGTGFVSPTMAHMLRNLPFVGSIIGFIGDSGIREANQQGLATRLEQMATDQGITVALKEAYYDRLNLSVGFTVTFPPNETRYPHIEKVSYSLGGQTITRTFTEEQAKNSYLLHWRHAEGNTYYGTFQPFFTEPLPEELPLKLKLEKMGGVEGEWQFDIPLSRKPADEFTKVTEPKVSGQSGDYTISVKQVIRAPSATRIVFGVQAEKDSLSLTEDDKVNQIMMLSNDIRVFDSKGVPLSSITDEKGNRGGGIIGVTQFSKDFHPISPESRSITIVVDRQLRFEIPLD</sequence>
<feature type="domain" description="DUF4179" evidence="2">
    <location>
        <begin position="48"/>
        <end position="139"/>
    </location>
</feature>
<evidence type="ECO:0000313" key="4">
    <source>
        <dbReference type="Proteomes" id="UP001256827"/>
    </source>
</evidence>
<dbReference type="Proteomes" id="UP001256827">
    <property type="component" value="Chromosome"/>
</dbReference>
<dbReference type="Pfam" id="PF13786">
    <property type="entry name" value="DUF4179"/>
    <property type="match status" value="1"/>
</dbReference>
<keyword evidence="1" id="KW-0472">Membrane</keyword>
<evidence type="ECO:0000259" key="2">
    <source>
        <dbReference type="Pfam" id="PF13786"/>
    </source>
</evidence>
<evidence type="ECO:0000313" key="3">
    <source>
        <dbReference type="EMBL" id="WNC13569.1"/>
    </source>
</evidence>
<dbReference type="Gene3D" id="2.60.40.1630">
    <property type="entry name" value="bacillus anthracis domain"/>
    <property type="match status" value="1"/>
</dbReference>
<reference evidence="3 4" key="1">
    <citation type="submission" date="2023-09" db="EMBL/GenBank/DDBJ databases">
        <title>Complete Genome and Methylome dissection of Bacillus brevis NEB573 original source of BbsI restriction endonuclease.</title>
        <authorList>
            <person name="Fomenkov A."/>
            <person name="Roberts R.D."/>
        </authorList>
    </citation>
    <scope>NUCLEOTIDE SEQUENCE [LARGE SCALE GENOMIC DNA]</scope>
    <source>
        <strain evidence="3 4">NEB573</strain>
    </source>
</reference>
<proteinExistence type="predicted"/>
<keyword evidence="1" id="KW-1133">Transmembrane helix</keyword>
<keyword evidence="4" id="KW-1185">Reference proteome</keyword>
<accession>A0ABY9T0F8</accession>
<name>A0ABY9T0F8_BREBE</name>